<evidence type="ECO:0000256" key="1">
    <source>
        <dbReference type="SAM" id="Phobius"/>
    </source>
</evidence>
<dbReference type="InterPro" id="IPR051311">
    <property type="entry name" value="DedA_domain"/>
</dbReference>
<dbReference type="InterPro" id="IPR032816">
    <property type="entry name" value="VTT_dom"/>
</dbReference>
<sequence>MTDFGAYGGLFLAALLAATLLPAQSEAALAGLIALGRQPVWALVAVASLGNVLGALINWRLGREVERFSGRRWFPVSPAGLDRAAGWYRRFGRWSLLLSWAPIIGDPLTLVAGMLREPLGSFLALVTLAKVGRYVLLALAVTAA</sequence>
<organism evidence="3 4">
    <name type="scientific">Methylopila jiangsuensis</name>
    <dbReference type="NCBI Taxonomy" id="586230"/>
    <lineage>
        <taxon>Bacteria</taxon>
        <taxon>Pseudomonadati</taxon>
        <taxon>Pseudomonadota</taxon>
        <taxon>Alphaproteobacteria</taxon>
        <taxon>Hyphomicrobiales</taxon>
        <taxon>Methylopilaceae</taxon>
        <taxon>Methylopila</taxon>
    </lineage>
</organism>
<dbReference type="AlphaFoldDB" id="A0A9W6JJ21"/>
<dbReference type="RefSeq" id="WP_271205746.1">
    <property type="nucleotide sequence ID" value="NZ_BSFK01000016.1"/>
</dbReference>
<keyword evidence="4" id="KW-1185">Reference proteome</keyword>
<dbReference type="EMBL" id="BSFK01000016">
    <property type="protein sequence ID" value="GLK77917.1"/>
    <property type="molecule type" value="Genomic_DNA"/>
</dbReference>
<gene>
    <name evidence="3" type="ORF">GCM10008171_31710</name>
</gene>
<proteinExistence type="predicted"/>
<evidence type="ECO:0000313" key="4">
    <source>
        <dbReference type="Proteomes" id="UP001143364"/>
    </source>
</evidence>
<comment type="caution">
    <text evidence="3">The sequence shown here is derived from an EMBL/GenBank/DDBJ whole genome shotgun (WGS) entry which is preliminary data.</text>
</comment>
<feature type="transmembrane region" description="Helical" evidence="1">
    <location>
        <begin position="96"/>
        <end position="115"/>
    </location>
</feature>
<evidence type="ECO:0000259" key="2">
    <source>
        <dbReference type="Pfam" id="PF09335"/>
    </source>
</evidence>
<reference evidence="3" key="2">
    <citation type="submission" date="2023-01" db="EMBL/GenBank/DDBJ databases">
        <authorList>
            <person name="Sun Q."/>
            <person name="Evtushenko L."/>
        </authorList>
    </citation>
    <scope>NUCLEOTIDE SEQUENCE</scope>
    <source>
        <strain evidence="3">VKM B-2555</strain>
    </source>
</reference>
<protein>
    <submittedName>
        <fullName evidence="3">Membrane protein</fullName>
    </submittedName>
</protein>
<feature type="domain" description="VTT" evidence="2">
    <location>
        <begin position="28"/>
        <end position="141"/>
    </location>
</feature>
<dbReference type="Pfam" id="PF09335">
    <property type="entry name" value="VTT_dom"/>
    <property type="match status" value="1"/>
</dbReference>
<dbReference type="Proteomes" id="UP001143364">
    <property type="component" value="Unassembled WGS sequence"/>
</dbReference>
<keyword evidence="1" id="KW-0472">Membrane</keyword>
<feature type="transmembrane region" description="Helical" evidence="1">
    <location>
        <begin position="40"/>
        <end position="61"/>
    </location>
</feature>
<dbReference type="PANTHER" id="PTHR42709:SF4">
    <property type="entry name" value="INNER MEMBRANE PROTEIN YQAA"/>
    <property type="match status" value="1"/>
</dbReference>
<name>A0A9W6JJ21_9HYPH</name>
<reference evidence="3" key="1">
    <citation type="journal article" date="2014" name="Int. J. Syst. Evol. Microbiol.">
        <title>Complete genome sequence of Corynebacterium casei LMG S-19264T (=DSM 44701T), isolated from a smear-ripened cheese.</title>
        <authorList>
            <consortium name="US DOE Joint Genome Institute (JGI-PGF)"/>
            <person name="Walter F."/>
            <person name="Albersmeier A."/>
            <person name="Kalinowski J."/>
            <person name="Ruckert C."/>
        </authorList>
    </citation>
    <scope>NUCLEOTIDE SEQUENCE</scope>
    <source>
        <strain evidence="3">VKM B-2555</strain>
    </source>
</reference>
<keyword evidence="1" id="KW-0812">Transmembrane</keyword>
<keyword evidence="1" id="KW-1133">Transmembrane helix</keyword>
<dbReference type="PANTHER" id="PTHR42709">
    <property type="entry name" value="ALKALINE PHOSPHATASE LIKE PROTEIN"/>
    <property type="match status" value="1"/>
</dbReference>
<evidence type="ECO:0000313" key="3">
    <source>
        <dbReference type="EMBL" id="GLK77917.1"/>
    </source>
</evidence>
<feature type="transmembrane region" description="Helical" evidence="1">
    <location>
        <begin position="121"/>
        <end position="141"/>
    </location>
</feature>
<accession>A0A9W6JJ21</accession>